<dbReference type="NCBIfam" id="NF040826">
    <property type="entry name" value="lxa_BCAM0308"/>
    <property type="match status" value="1"/>
</dbReference>
<sequence length="171" mass="19693">MKTPVITRKRTASFRKKVDTETDSYLAKGAPGKMVVCHGCHALSVGRRWYQDEEAYAKLLKTETVREVFCPACEKIRDGYPSGQVVLKGPFLAEHRDEILHIITNEEKRARGLNPLHRIMSLREENEQLEITTTDEKLAQRIGRELHKACGGTVAYGWSHNNKYLRVQWER</sequence>
<organism evidence="1 2">
    <name type="scientific">Candidatus Methylomirabilis tolerans</name>
    <dbReference type="NCBI Taxonomy" id="3123416"/>
    <lineage>
        <taxon>Bacteria</taxon>
        <taxon>Candidatus Methylomirabilota</taxon>
        <taxon>Candidatus Methylomirabilia</taxon>
        <taxon>Candidatus Methylomirabilales</taxon>
        <taxon>Candidatus Methylomirabilaceae</taxon>
        <taxon>Candidatus Methylomirabilis</taxon>
    </lineage>
</organism>
<comment type="caution">
    <text evidence="1">The sequence shown here is derived from an EMBL/GenBank/DDBJ whole genome shotgun (WGS) entry which is preliminary data.</text>
</comment>
<evidence type="ECO:0000313" key="2">
    <source>
        <dbReference type="Proteomes" id="UP001197609"/>
    </source>
</evidence>
<proteinExistence type="predicted"/>
<name>A0AAJ1EU63_9BACT</name>
<dbReference type="AlphaFoldDB" id="A0AAJ1EU63"/>
<dbReference type="EMBL" id="JAIOIU010000162">
    <property type="protein sequence ID" value="MBZ0160904.1"/>
    <property type="molecule type" value="Genomic_DNA"/>
</dbReference>
<reference evidence="1 2" key="1">
    <citation type="journal article" date="2021" name="bioRxiv">
        <title>Unraveling nitrogen, sulfur and carbon metabolic pathways and microbial community transcriptional responses to substrate deprivation and toxicity stresses in a bioreactor mimicking anoxic brackish coastal sediment conditions.</title>
        <authorList>
            <person name="Martins P.D."/>
            <person name="Echeveste M.J."/>
            <person name="Arshad A."/>
            <person name="Kurth J."/>
            <person name="Ouboter H."/>
            <person name="Jetten M.S.M."/>
            <person name="Welte C.U."/>
        </authorList>
    </citation>
    <scope>NUCLEOTIDE SEQUENCE [LARGE SCALE GENOMIC DNA]</scope>
    <source>
        <strain evidence="1">MAG_38</strain>
    </source>
</reference>
<evidence type="ECO:0000313" key="1">
    <source>
        <dbReference type="EMBL" id="MBZ0160904.1"/>
    </source>
</evidence>
<accession>A0AAJ1EU63</accession>
<dbReference type="Proteomes" id="UP001197609">
    <property type="component" value="Unassembled WGS sequence"/>
</dbReference>
<protein>
    <submittedName>
        <fullName evidence="1">ATPase</fullName>
    </submittedName>
</protein>
<gene>
    <name evidence="1" type="ORF">K8G79_12355</name>
</gene>
<dbReference type="InterPro" id="IPR047706">
    <property type="entry name" value="BCAM0308-like"/>
</dbReference>